<dbReference type="Pfam" id="PF04000">
    <property type="entry name" value="Sas10_Utp3"/>
    <property type="match status" value="1"/>
</dbReference>
<dbReference type="GO" id="GO:0010468">
    <property type="term" value="P:regulation of gene expression"/>
    <property type="evidence" value="ECO:0007669"/>
    <property type="project" value="TreeGrafter"/>
</dbReference>
<gene>
    <name evidence="8" type="ORF">PENSTE_c002G05635</name>
</gene>
<dbReference type="STRING" id="303698.A0A1V6TUG5"/>
<dbReference type="InterPro" id="IPR011082">
    <property type="entry name" value="Exosome-assoc_fac/DNA_repair"/>
</dbReference>
<dbReference type="PANTHER" id="PTHR15341">
    <property type="entry name" value="SUN-COR STEROID HORMONE RECEPTOR CO-REPRESSOR"/>
    <property type="match status" value="1"/>
</dbReference>
<dbReference type="GO" id="GO:0003677">
    <property type="term" value="F:DNA binding"/>
    <property type="evidence" value="ECO:0007669"/>
    <property type="project" value="TreeGrafter"/>
</dbReference>
<dbReference type="EMBL" id="MLKD01000002">
    <property type="protein sequence ID" value="OQE29469.1"/>
    <property type="molecule type" value="Genomic_DNA"/>
</dbReference>
<keyword evidence="5 6" id="KW-0539">Nucleus</keyword>
<keyword evidence="9" id="KW-1185">Reference proteome</keyword>
<evidence type="ECO:0000256" key="5">
    <source>
        <dbReference type="ARBA" id="ARBA00023242"/>
    </source>
</evidence>
<dbReference type="PANTHER" id="PTHR15341:SF3">
    <property type="entry name" value="NUCLEAR NUCLEIC ACID-BINDING PROTEIN C1D"/>
    <property type="match status" value="1"/>
</dbReference>
<feature type="region of interest" description="Disordered" evidence="7">
    <location>
        <begin position="152"/>
        <end position="228"/>
    </location>
</feature>
<evidence type="ECO:0000313" key="9">
    <source>
        <dbReference type="Proteomes" id="UP000191285"/>
    </source>
</evidence>
<evidence type="ECO:0000256" key="6">
    <source>
        <dbReference type="RuleBase" id="RU368003"/>
    </source>
</evidence>
<reference evidence="9" key="1">
    <citation type="journal article" date="2017" name="Nat. Microbiol.">
        <title>Global analysis of biosynthetic gene clusters reveals vast potential of secondary metabolite production in Penicillium species.</title>
        <authorList>
            <person name="Nielsen J.C."/>
            <person name="Grijseels S."/>
            <person name="Prigent S."/>
            <person name="Ji B."/>
            <person name="Dainat J."/>
            <person name="Nielsen K.F."/>
            <person name="Frisvad J.C."/>
            <person name="Workman M."/>
            <person name="Nielsen J."/>
        </authorList>
    </citation>
    <scope>NUCLEOTIDE SEQUENCE [LARGE SCALE GENOMIC DNA]</scope>
    <source>
        <strain evidence="9">IBT 24891</strain>
    </source>
</reference>
<dbReference type="GO" id="GO:0005730">
    <property type="term" value="C:nucleolus"/>
    <property type="evidence" value="ECO:0007669"/>
    <property type="project" value="TreeGrafter"/>
</dbReference>
<evidence type="ECO:0000313" key="8">
    <source>
        <dbReference type="EMBL" id="OQE29469.1"/>
    </source>
</evidence>
<evidence type="ECO:0000256" key="4">
    <source>
        <dbReference type="ARBA" id="ARBA00022884"/>
    </source>
</evidence>
<comment type="subcellular location">
    <subcellularLocation>
        <location evidence="1 6">Nucleus</location>
    </subcellularLocation>
</comment>
<name>A0A1V6TUG5_9EURO</name>
<protein>
    <recommendedName>
        <fullName evidence="6">Exosome complex protein</fullName>
    </recommendedName>
</protein>
<feature type="compositionally biased region" description="Basic residues" evidence="7">
    <location>
        <begin position="191"/>
        <end position="201"/>
    </location>
</feature>
<comment type="similarity">
    <text evidence="2 6">Belongs to the C1D family.</text>
</comment>
<accession>A0A1V6TUG5</accession>
<dbReference type="GO" id="GO:0003723">
    <property type="term" value="F:RNA binding"/>
    <property type="evidence" value="ECO:0007669"/>
    <property type="project" value="UniProtKB-UniRule"/>
</dbReference>
<dbReference type="InterPro" id="IPR007146">
    <property type="entry name" value="Sas10/Utp3/C1D"/>
</dbReference>
<comment type="function">
    <text evidence="6">Required for exosome-dependent processing of pre-rRNA and small nucleolar RNA (snRNA) precursors. Involved in processing of 35S pre-rRNA at the A0, A1 and A2 sites.</text>
</comment>
<dbReference type="AlphaFoldDB" id="A0A1V6TUG5"/>
<comment type="caution">
    <text evidence="8">The sequence shown here is derived from an EMBL/GenBank/DDBJ whole genome shotgun (WGS) entry which is preliminary data.</text>
</comment>
<dbReference type="Proteomes" id="UP000191285">
    <property type="component" value="Unassembled WGS sequence"/>
</dbReference>
<keyword evidence="4 6" id="KW-0694">RNA-binding</keyword>
<feature type="compositionally biased region" description="Basic and acidic residues" evidence="7">
    <location>
        <begin position="178"/>
        <end position="190"/>
    </location>
</feature>
<feature type="compositionally biased region" description="Acidic residues" evidence="7">
    <location>
        <begin position="165"/>
        <end position="177"/>
    </location>
</feature>
<dbReference type="OrthoDB" id="1421013at2759"/>
<organism evidence="8 9">
    <name type="scientific">Penicillium steckii</name>
    <dbReference type="NCBI Taxonomy" id="303698"/>
    <lineage>
        <taxon>Eukaryota</taxon>
        <taxon>Fungi</taxon>
        <taxon>Dikarya</taxon>
        <taxon>Ascomycota</taxon>
        <taxon>Pezizomycotina</taxon>
        <taxon>Eurotiomycetes</taxon>
        <taxon>Eurotiomycetidae</taxon>
        <taxon>Eurotiales</taxon>
        <taxon>Aspergillaceae</taxon>
        <taxon>Penicillium</taxon>
    </lineage>
</organism>
<evidence type="ECO:0000256" key="1">
    <source>
        <dbReference type="ARBA" id="ARBA00004123"/>
    </source>
</evidence>
<proteinExistence type="inferred from homology"/>
<dbReference type="GO" id="GO:0000460">
    <property type="term" value="P:maturation of 5.8S rRNA"/>
    <property type="evidence" value="ECO:0007669"/>
    <property type="project" value="TreeGrafter"/>
</dbReference>
<dbReference type="GO" id="GO:0000178">
    <property type="term" value="C:exosome (RNase complex)"/>
    <property type="evidence" value="ECO:0007669"/>
    <property type="project" value="TreeGrafter"/>
</dbReference>
<keyword evidence="3 6" id="KW-0698">rRNA processing</keyword>
<evidence type="ECO:0000256" key="2">
    <source>
        <dbReference type="ARBA" id="ARBA00009154"/>
    </source>
</evidence>
<evidence type="ECO:0000256" key="7">
    <source>
        <dbReference type="SAM" id="MobiDB-lite"/>
    </source>
</evidence>
<evidence type="ECO:0000256" key="3">
    <source>
        <dbReference type="ARBA" id="ARBA00022552"/>
    </source>
</evidence>
<sequence length="228" mass="25875">MDTQNLMPLLEQLDDNIDDAEEVLGPLISQSLPKLSKNLPIMDKAKIHVMTAYAFESLIFSYLRLKGVNVKEHPVLRELTRVKQYLEKIKELETGPEQRTMTLDKAAAGRFIKHGLAGNNKIDLERAEKEAKERARAQLKASMLAKKMAAKDATATSGDANAAQDEVDSDDNDDDKMDENAIKKDDDETKPKKKKKSKKGSLSKEERRNEKKLRRQKKEESRKARKAK</sequence>